<dbReference type="InterPro" id="IPR052935">
    <property type="entry name" value="Mg2+_PAP"/>
</dbReference>
<dbReference type="Proteomes" id="UP001412239">
    <property type="component" value="Unassembled WGS sequence"/>
</dbReference>
<feature type="compositionally biased region" description="Pro residues" evidence="1">
    <location>
        <begin position="581"/>
        <end position="590"/>
    </location>
</feature>
<accession>A0A292PQ01</accession>
<organism evidence="3 4">
    <name type="scientific">Tuber aestivum</name>
    <name type="common">summer truffle</name>
    <dbReference type="NCBI Taxonomy" id="59557"/>
    <lineage>
        <taxon>Eukaryota</taxon>
        <taxon>Fungi</taxon>
        <taxon>Dikarya</taxon>
        <taxon>Ascomycota</taxon>
        <taxon>Pezizomycotina</taxon>
        <taxon>Pezizomycetes</taxon>
        <taxon>Pezizales</taxon>
        <taxon>Tuberaceae</taxon>
        <taxon>Tuber</taxon>
    </lineage>
</organism>
<evidence type="ECO:0000256" key="1">
    <source>
        <dbReference type="SAM" id="MobiDB-lite"/>
    </source>
</evidence>
<keyword evidence="4" id="KW-1185">Reference proteome</keyword>
<dbReference type="AlphaFoldDB" id="A0A292PQ01"/>
<dbReference type="PIRSF" id="PIRSF037464">
    <property type="entry name" value="UCP037464_APP1"/>
    <property type="match status" value="1"/>
</dbReference>
<gene>
    <name evidence="3" type="ORF">GSTUAT00007325001</name>
</gene>
<name>A0A292PQ01_9PEZI</name>
<feature type="region of interest" description="Disordered" evidence="1">
    <location>
        <begin position="495"/>
        <end position="592"/>
    </location>
</feature>
<dbReference type="InterPro" id="IPR017210">
    <property type="entry name" value="APP1"/>
</dbReference>
<dbReference type="Pfam" id="PF09949">
    <property type="entry name" value="APP1_cat"/>
    <property type="match status" value="1"/>
</dbReference>
<dbReference type="EMBL" id="LN891125">
    <property type="protein sequence ID" value="CUS08560.1"/>
    <property type="molecule type" value="Genomic_DNA"/>
</dbReference>
<sequence>MQSQAGTGNTWGSYYRSVAGLADPPEDSGQERGGRRKRITDFLKTANELRQSYTAGYTNRSVELEKGHVGGPEEQGDWTDIDIMKGGDEELVLFPCYARERPPGPQGMPSFQMNLGNNNWWGEEQPDERDDNVVDVDVRGWLFTPHSGPLSRKNRYLIWVARQLCGLPAHVPPAAGPTPAEADAAFTEAKGTTLAANPSAAQLPVLDLQRTKSVPTFSVNLSPASSQIPAQPDTGVAHNALMSRLAPFMHRPIASVPVTIFLYNSNMSQSRTLRTSDAGHFFTRIALPFIPTHVKVLASETLSANERVVLHRAEGFSVISDIDDTVKHSAVSMGAREIFRNTFTAPLPDLIIQGVAGWYSKLAEEPYNANFHYISNSPWQLYPVLKEFFQEAGLPPGSMHLKQYSGMLQGIFEPVAERKKATVEQVIRDFPNRKWVLVGDSGEADLEVYTEVVQKFPGKVLGVFIRDVTSTDAGEGFFDANSFISTKSEPLIESKVHWRKPLPSPPPPPRRTTTSPIPQEVDLLGFNNPPPIPRPRAQASRNSNRAPPPRPPKPRELRGVPKSSSSPLPPPAIHVEVPHTPSTPLPPPLPRRIATGLEHQTTYPSSTQTQETLLSKKEGLWRRRWERAQAVCEEHGVALRRWKVGSDVEAECRAIVEEGLWGR</sequence>
<protein>
    <recommendedName>
        <fullName evidence="2">Phosphatidate phosphatase APP1 catalytic domain-containing protein</fullName>
    </recommendedName>
</protein>
<feature type="domain" description="Phosphatidate phosphatase APP1 catalytic" evidence="2">
    <location>
        <begin position="316"/>
        <end position="467"/>
    </location>
</feature>
<evidence type="ECO:0000313" key="3">
    <source>
        <dbReference type="EMBL" id="CUS08560.1"/>
    </source>
</evidence>
<feature type="compositionally biased region" description="Polar residues" evidence="1">
    <location>
        <begin position="1"/>
        <end position="12"/>
    </location>
</feature>
<feature type="region of interest" description="Disordered" evidence="1">
    <location>
        <begin position="1"/>
        <end position="37"/>
    </location>
</feature>
<reference evidence="3" key="1">
    <citation type="submission" date="2015-10" db="EMBL/GenBank/DDBJ databases">
        <authorList>
            <person name="Regsiter A."/>
            <person name="william w."/>
        </authorList>
    </citation>
    <scope>NUCLEOTIDE SEQUENCE</scope>
    <source>
        <strain evidence="3">Montdore</strain>
    </source>
</reference>
<evidence type="ECO:0000313" key="4">
    <source>
        <dbReference type="Proteomes" id="UP001412239"/>
    </source>
</evidence>
<proteinExistence type="predicted"/>
<dbReference type="PANTHER" id="PTHR28208:SF3">
    <property type="entry name" value="PHOSPHATIDATE PHOSPHATASE APP1"/>
    <property type="match status" value="1"/>
</dbReference>
<dbReference type="GO" id="GO:0008195">
    <property type="term" value="F:phosphatidate phosphatase activity"/>
    <property type="evidence" value="ECO:0007669"/>
    <property type="project" value="InterPro"/>
</dbReference>
<dbReference type="InterPro" id="IPR019236">
    <property type="entry name" value="APP1_cat"/>
</dbReference>
<evidence type="ECO:0000259" key="2">
    <source>
        <dbReference type="Pfam" id="PF09949"/>
    </source>
</evidence>
<dbReference type="PANTHER" id="PTHR28208">
    <property type="entry name" value="PHOSPHATIDATE PHOSPHATASE APP1"/>
    <property type="match status" value="1"/>
</dbReference>
<dbReference type="GO" id="GO:0030479">
    <property type="term" value="C:actin cortical patch"/>
    <property type="evidence" value="ECO:0007669"/>
    <property type="project" value="TreeGrafter"/>
</dbReference>